<proteinExistence type="predicted"/>
<sequence>MDLYSKPASPILSCIPTECLLVVNSFLRMTDLVCLLTTNLKTLRRLDERSLKGSLADLVFKDELARVHCHCRQFSSSMLADAKEILGDFAGALFSIRYSKYQGLWSWPKVTRGGILTCYWDSKALRLTATVMEPQIGLRTELGTYMDGVTGFSSEEVWSISLDGAEKFGGDDGDEGIVRFAETSRASVYETACPTHQQTLSITLPISGRFKRMWVRRMIEKLPDSKLGKGAKGRPFVCDRIGNFLNPVKEGEIEFEGLYMGEYGPHGPELIDIRGIAGGGCVGLKITGDPNVPAGKLTFRTVPGPFLPCEDASKNPFSKRNCSCMFACDCNSARWEGCTFLGKYKILAKTAGTNYSNPQESGGTLFIAKTGTGEWSLLLRFEEAFRSSISLKKFEALPGRMFNDKETVATGMTHDIPTF</sequence>
<dbReference type="Pfam" id="PF12014">
    <property type="entry name" value="Cyclin_D1_bind"/>
    <property type="match status" value="1"/>
</dbReference>
<organism evidence="1 2">
    <name type="scientific">Triparma verrucosa</name>
    <dbReference type="NCBI Taxonomy" id="1606542"/>
    <lineage>
        <taxon>Eukaryota</taxon>
        <taxon>Sar</taxon>
        <taxon>Stramenopiles</taxon>
        <taxon>Ochrophyta</taxon>
        <taxon>Bolidophyceae</taxon>
        <taxon>Parmales</taxon>
        <taxon>Triparmaceae</taxon>
        <taxon>Triparma</taxon>
    </lineage>
</organism>
<name>A0A9W7B649_9STRA</name>
<dbReference type="Proteomes" id="UP001165160">
    <property type="component" value="Unassembled WGS sequence"/>
</dbReference>
<reference evidence="2" key="1">
    <citation type="journal article" date="2023" name="Commun. Biol.">
        <title>Genome analysis of Parmales, the sister group of diatoms, reveals the evolutionary specialization of diatoms from phago-mixotrophs to photoautotrophs.</title>
        <authorList>
            <person name="Ban H."/>
            <person name="Sato S."/>
            <person name="Yoshikawa S."/>
            <person name="Yamada K."/>
            <person name="Nakamura Y."/>
            <person name="Ichinomiya M."/>
            <person name="Sato N."/>
            <person name="Blanc-Mathieu R."/>
            <person name="Endo H."/>
            <person name="Kuwata A."/>
            <person name="Ogata H."/>
        </authorList>
    </citation>
    <scope>NUCLEOTIDE SEQUENCE [LARGE SCALE GENOMIC DNA]</scope>
    <source>
        <strain evidence="2">NIES 3699</strain>
    </source>
</reference>
<accession>A0A9W7B649</accession>
<evidence type="ECO:0008006" key="3">
    <source>
        <dbReference type="Google" id="ProtNLM"/>
    </source>
</evidence>
<gene>
    <name evidence="1" type="ORF">TrVE_jg11625</name>
</gene>
<comment type="caution">
    <text evidence="1">The sequence shown here is derived from an EMBL/GenBank/DDBJ whole genome shotgun (WGS) entry which is preliminary data.</text>
</comment>
<evidence type="ECO:0000313" key="2">
    <source>
        <dbReference type="Proteomes" id="UP001165160"/>
    </source>
</evidence>
<protein>
    <recommendedName>
        <fullName evidence="3">F-box domain-containing protein</fullName>
    </recommendedName>
</protein>
<dbReference type="AlphaFoldDB" id="A0A9W7B649"/>
<dbReference type="EMBL" id="BRXX01000019">
    <property type="protein sequence ID" value="GMH82786.1"/>
    <property type="molecule type" value="Genomic_DNA"/>
</dbReference>
<keyword evidence="2" id="KW-1185">Reference proteome</keyword>
<evidence type="ECO:0000313" key="1">
    <source>
        <dbReference type="EMBL" id="GMH82786.1"/>
    </source>
</evidence>